<dbReference type="FunFam" id="3.30.1360.40:FF:000001">
    <property type="entry name" value="Ribosome-recycling factor"/>
    <property type="match status" value="1"/>
</dbReference>
<evidence type="ECO:0000313" key="7">
    <source>
        <dbReference type="Proteomes" id="UP000018291"/>
    </source>
</evidence>
<dbReference type="Proteomes" id="UP000018291">
    <property type="component" value="Unassembled WGS sequence"/>
</dbReference>
<organism evidence="6 7">
    <name type="scientific">Candidatus Neomicrothrix parvicella RN1</name>
    <dbReference type="NCBI Taxonomy" id="1229780"/>
    <lineage>
        <taxon>Bacteria</taxon>
        <taxon>Bacillati</taxon>
        <taxon>Actinomycetota</taxon>
        <taxon>Acidimicrobiia</taxon>
        <taxon>Acidimicrobiales</taxon>
        <taxon>Microthrixaceae</taxon>
        <taxon>Candidatus Neomicrothrix</taxon>
    </lineage>
</organism>
<dbReference type="GO" id="GO:0005737">
    <property type="term" value="C:cytoplasm"/>
    <property type="evidence" value="ECO:0007669"/>
    <property type="project" value="UniProtKB-SubCell"/>
</dbReference>
<dbReference type="InterPro" id="IPR023584">
    <property type="entry name" value="Ribosome_recyc_fac_dom"/>
</dbReference>
<feature type="domain" description="Ribosome recycling factor" evidence="5">
    <location>
        <begin position="25"/>
        <end position="187"/>
    </location>
</feature>
<evidence type="ECO:0000259" key="5">
    <source>
        <dbReference type="Pfam" id="PF01765"/>
    </source>
</evidence>
<comment type="subcellular location">
    <subcellularLocation>
        <location evidence="3">Cytoplasm</location>
    </subcellularLocation>
</comment>
<dbReference type="CDD" id="cd00520">
    <property type="entry name" value="RRF"/>
    <property type="match status" value="1"/>
</dbReference>
<evidence type="ECO:0000256" key="1">
    <source>
        <dbReference type="ARBA" id="ARBA00005912"/>
    </source>
</evidence>
<evidence type="ECO:0000256" key="4">
    <source>
        <dbReference type="SAM" id="MobiDB-lite"/>
    </source>
</evidence>
<evidence type="ECO:0000256" key="2">
    <source>
        <dbReference type="ARBA" id="ARBA00022917"/>
    </source>
</evidence>
<dbReference type="Gene3D" id="1.10.132.20">
    <property type="entry name" value="Ribosome-recycling factor"/>
    <property type="match status" value="1"/>
</dbReference>
<dbReference type="HAMAP" id="MF_00040">
    <property type="entry name" value="RRF"/>
    <property type="match status" value="1"/>
</dbReference>
<dbReference type="GO" id="GO:0043023">
    <property type="term" value="F:ribosomal large subunit binding"/>
    <property type="evidence" value="ECO:0007669"/>
    <property type="project" value="TreeGrafter"/>
</dbReference>
<dbReference type="PANTHER" id="PTHR20982:SF3">
    <property type="entry name" value="MITOCHONDRIAL RIBOSOME RECYCLING FACTOR PSEUDO 1"/>
    <property type="match status" value="1"/>
</dbReference>
<evidence type="ECO:0000313" key="6">
    <source>
        <dbReference type="EMBL" id="CCM64069.1"/>
    </source>
</evidence>
<protein>
    <recommendedName>
        <fullName evidence="3">Ribosome-recycling factor</fullName>
        <shortName evidence="3">RRF</shortName>
    </recommendedName>
    <alternativeName>
        <fullName evidence="3">Ribosome-releasing factor</fullName>
    </alternativeName>
</protein>
<dbReference type="STRING" id="1229780.BN381_330054"/>
<accession>R4YZH9</accession>
<dbReference type="EMBL" id="CANL01000027">
    <property type="protein sequence ID" value="CCM64069.1"/>
    <property type="molecule type" value="Genomic_DNA"/>
</dbReference>
<dbReference type="GO" id="GO:0006415">
    <property type="term" value="P:translational termination"/>
    <property type="evidence" value="ECO:0007669"/>
    <property type="project" value="UniProtKB-UniRule"/>
</dbReference>
<dbReference type="Gene3D" id="3.30.1360.40">
    <property type="match status" value="1"/>
</dbReference>
<sequence length="189" mass="21140">MSEELVSLICDDAADRMERAVAHTRSDLASIRTGRANPALVEKLMVEYYGAMAPLQQLASFSVPDARMLVVTPFDKGAMSAIERAIQESNLGLNPSNDGVNIRLAFPQLTEERRRDFVRLARQKAEDGKNSLRGTRRDARKDVEALEKDSEISEDDARRAIEKIDRLAKTYEAQVDEAIETKTADLMEV</sequence>
<reference evidence="6 7" key="1">
    <citation type="journal article" date="2013" name="ISME J.">
        <title>Metabolic model for the filamentous 'Candidatus Microthrix parvicella' based on genomic and metagenomic analyses.</title>
        <authorList>
            <person name="Jon McIlroy S."/>
            <person name="Kristiansen R."/>
            <person name="Albertsen M."/>
            <person name="Michael Karst S."/>
            <person name="Rossetti S."/>
            <person name="Lund Nielsen J."/>
            <person name="Tandoi V."/>
            <person name="James Seviour R."/>
            <person name="Nielsen P.H."/>
        </authorList>
    </citation>
    <scope>NUCLEOTIDE SEQUENCE [LARGE SCALE GENOMIC DNA]</scope>
    <source>
        <strain evidence="6 7">RN1</strain>
    </source>
</reference>
<comment type="similarity">
    <text evidence="1 3">Belongs to the RRF family.</text>
</comment>
<dbReference type="OrthoDB" id="9804006at2"/>
<dbReference type="InterPro" id="IPR036191">
    <property type="entry name" value="RRF_sf"/>
</dbReference>
<keyword evidence="7" id="KW-1185">Reference proteome</keyword>
<dbReference type="AlphaFoldDB" id="R4YZH9"/>
<dbReference type="RefSeq" id="WP_012227603.1">
    <property type="nucleotide sequence ID" value="NZ_HG422565.1"/>
</dbReference>
<feature type="region of interest" description="Disordered" evidence="4">
    <location>
        <begin position="124"/>
        <end position="155"/>
    </location>
</feature>
<dbReference type="SUPFAM" id="SSF55194">
    <property type="entry name" value="Ribosome recycling factor, RRF"/>
    <property type="match status" value="1"/>
</dbReference>
<evidence type="ECO:0000256" key="3">
    <source>
        <dbReference type="HAMAP-Rule" id="MF_00040"/>
    </source>
</evidence>
<keyword evidence="2 3" id="KW-0648">Protein biosynthesis</keyword>
<dbReference type="Pfam" id="PF01765">
    <property type="entry name" value="RRF"/>
    <property type="match status" value="1"/>
</dbReference>
<proteinExistence type="inferred from homology"/>
<comment type="function">
    <text evidence="3">Responsible for the release of ribosomes from messenger RNA at the termination of protein biosynthesis. May increase the efficiency of translation by recycling ribosomes from one round of translation to another.</text>
</comment>
<comment type="caution">
    <text evidence="6">The sequence shown here is derived from an EMBL/GenBank/DDBJ whole genome shotgun (WGS) entry which is preliminary data.</text>
</comment>
<dbReference type="NCBIfam" id="TIGR00496">
    <property type="entry name" value="frr"/>
    <property type="match status" value="1"/>
</dbReference>
<dbReference type="HOGENOM" id="CLU_073981_2_0_11"/>
<gene>
    <name evidence="3 6" type="primary">frr</name>
    <name evidence="6" type="ORF">BN381_330054</name>
</gene>
<name>R4YZH9_9ACTN</name>
<dbReference type="InterPro" id="IPR002661">
    <property type="entry name" value="Ribosome_recyc_fac"/>
</dbReference>
<keyword evidence="3" id="KW-0963">Cytoplasm</keyword>
<dbReference type="PANTHER" id="PTHR20982">
    <property type="entry name" value="RIBOSOME RECYCLING FACTOR"/>
    <property type="match status" value="1"/>
</dbReference>
<dbReference type="eggNOG" id="COG0233">
    <property type="taxonomic scope" value="Bacteria"/>
</dbReference>